<dbReference type="AlphaFoldDB" id="A0A0A9AHM4"/>
<organism evidence="1">
    <name type="scientific">Arundo donax</name>
    <name type="common">Giant reed</name>
    <name type="synonym">Donax arundinaceus</name>
    <dbReference type="NCBI Taxonomy" id="35708"/>
    <lineage>
        <taxon>Eukaryota</taxon>
        <taxon>Viridiplantae</taxon>
        <taxon>Streptophyta</taxon>
        <taxon>Embryophyta</taxon>
        <taxon>Tracheophyta</taxon>
        <taxon>Spermatophyta</taxon>
        <taxon>Magnoliopsida</taxon>
        <taxon>Liliopsida</taxon>
        <taxon>Poales</taxon>
        <taxon>Poaceae</taxon>
        <taxon>PACMAD clade</taxon>
        <taxon>Arundinoideae</taxon>
        <taxon>Arundineae</taxon>
        <taxon>Arundo</taxon>
    </lineage>
</organism>
<name>A0A0A9AHM4_ARUDO</name>
<evidence type="ECO:0000313" key="1">
    <source>
        <dbReference type="EMBL" id="JAD48465.1"/>
    </source>
</evidence>
<accession>A0A0A9AHM4</accession>
<proteinExistence type="predicted"/>
<reference evidence="1" key="2">
    <citation type="journal article" date="2015" name="Data Brief">
        <title>Shoot transcriptome of the giant reed, Arundo donax.</title>
        <authorList>
            <person name="Barrero R.A."/>
            <person name="Guerrero F.D."/>
            <person name="Moolhuijzen P."/>
            <person name="Goolsby J.A."/>
            <person name="Tidwell J."/>
            <person name="Bellgard S.E."/>
            <person name="Bellgard M.I."/>
        </authorList>
    </citation>
    <scope>NUCLEOTIDE SEQUENCE</scope>
    <source>
        <tissue evidence="1">Shoot tissue taken approximately 20 cm above the soil surface</tissue>
    </source>
</reference>
<dbReference type="EMBL" id="GBRH01249430">
    <property type="protein sequence ID" value="JAD48465.1"/>
    <property type="molecule type" value="Transcribed_RNA"/>
</dbReference>
<reference evidence="1" key="1">
    <citation type="submission" date="2014-09" db="EMBL/GenBank/DDBJ databases">
        <authorList>
            <person name="Magalhaes I.L.F."/>
            <person name="Oliveira U."/>
            <person name="Santos F.R."/>
            <person name="Vidigal T.H.D.A."/>
            <person name="Brescovit A.D."/>
            <person name="Santos A.J."/>
        </authorList>
    </citation>
    <scope>NUCLEOTIDE SEQUENCE</scope>
    <source>
        <tissue evidence="1">Shoot tissue taken approximately 20 cm above the soil surface</tissue>
    </source>
</reference>
<protein>
    <submittedName>
        <fullName evidence="1">Uncharacterized protein</fullName>
    </submittedName>
</protein>
<sequence length="80" mass="9141">MKVHWAKKWMTIPYEGDWVTLQGIVPEDYEAVFIKFYSIPDSDQQSTPLDPLLSSTLQSEVQALMTKCSDVFEEPHGLPP</sequence>